<sequence length="120" mass="12677">MKHIMLAVTCFFVSLPAFSAPADGKGNRLVSPFETQDIFAVEVADPLSGATNTLTEAARGGHGRLDLYQIETSADVAAAMRASGYDITYSEVAADGTLSLEVCRFAFKTDPGFASNIDPP</sequence>
<dbReference type="Proteomes" id="UP000265509">
    <property type="component" value="Unassembled WGS sequence"/>
</dbReference>
<organism evidence="2 3">
    <name type="scientific">Seongchinamella sediminis</name>
    <dbReference type="NCBI Taxonomy" id="2283635"/>
    <lineage>
        <taxon>Bacteria</taxon>
        <taxon>Pseudomonadati</taxon>
        <taxon>Pseudomonadota</taxon>
        <taxon>Gammaproteobacteria</taxon>
        <taxon>Cellvibrionales</taxon>
        <taxon>Halieaceae</taxon>
        <taxon>Seongchinamella</taxon>
    </lineage>
</organism>
<dbReference type="RefSeq" id="WP_117956717.1">
    <property type="nucleotide sequence ID" value="NZ_QRAN01000021.1"/>
</dbReference>
<proteinExistence type="predicted"/>
<comment type="caution">
    <text evidence="2">The sequence shown here is derived from an EMBL/GenBank/DDBJ whole genome shotgun (WGS) entry which is preliminary data.</text>
</comment>
<protein>
    <submittedName>
        <fullName evidence="2">Uncharacterized protein</fullName>
    </submittedName>
</protein>
<gene>
    <name evidence="2" type="ORF">DWB85_16380</name>
</gene>
<keyword evidence="1" id="KW-0732">Signal</keyword>
<evidence type="ECO:0000313" key="2">
    <source>
        <dbReference type="EMBL" id="RLQ20706.1"/>
    </source>
</evidence>
<dbReference type="AlphaFoldDB" id="A0A3L7DUC2"/>
<feature type="chain" id="PRO_5018160417" evidence="1">
    <location>
        <begin position="20"/>
        <end position="120"/>
    </location>
</feature>
<evidence type="ECO:0000313" key="3">
    <source>
        <dbReference type="Proteomes" id="UP000265509"/>
    </source>
</evidence>
<reference evidence="2 3" key="1">
    <citation type="submission" date="2018-07" db="EMBL/GenBank/DDBJ databases">
        <title>Halioglobus sp. genome submission.</title>
        <authorList>
            <person name="Ye M.-Q."/>
            <person name="Du Z.-J."/>
        </authorList>
    </citation>
    <scope>NUCLEOTIDE SEQUENCE [LARGE SCALE GENOMIC DNA]</scope>
    <source>
        <strain evidence="2 3">U0301</strain>
    </source>
</reference>
<feature type="signal peptide" evidence="1">
    <location>
        <begin position="1"/>
        <end position="19"/>
    </location>
</feature>
<dbReference type="EMBL" id="QRAN01000021">
    <property type="protein sequence ID" value="RLQ20706.1"/>
    <property type="molecule type" value="Genomic_DNA"/>
</dbReference>
<keyword evidence="3" id="KW-1185">Reference proteome</keyword>
<accession>A0A3L7DUC2</accession>
<evidence type="ECO:0000256" key="1">
    <source>
        <dbReference type="SAM" id="SignalP"/>
    </source>
</evidence>
<name>A0A3L7DUC2_9GAMM</name>